<dbReference type="InterPro" id="IPR057739">
    <property type="entry name" value="Glyco_hydro_29_N"/>
</dbReference>
<keyword evidence="9" id="KW-1185">Reference proteome</keyword>
<dbReference type="PANTHER" id="PTHR10030">
    <property type="entry name" value="ALPHA-L-FUCOSIDASE"/>
    <property type="match status" value="1"/>
</dbReference>
<evidence type="ECO:0000256" key="4">
    <source>
        <dbReference type="ARBA" id="ARBA00022801"/>
    </source>
</evidence>
<name>A0ABZ2YUL1_9BACT</name>
<dbReference type="Pfam" id="PF01120">
    <property type="entry name" value="Alpha_L_fucos"/>
    <property type="match status" value="1"/>
</dbReference>
<dbReference type="InterPro" id="IPR000933">
    <property type="entry name" value="Glyco_hydro_29"/>
</dbReference>
<sequence length="354" mass="40287">MKKSLFLLCAFASLQAIGQQTSNTIAVAPGDSHEAIIRKAAHVVPTRNQYAALQNEFIAFIHFGPNTFTRMEWGNGKEDPAIFALQNLDTDQWCAAMKAAGMKMVIITVKHHDGFVLWQSRYTKHGIMSTGFRNGKGDILRNLSASLKKYGLKLGIYLSPADLFQIENAEGLYGNLSKYTQRTIPRAVAGRPFANKTTFTFEVDDYNEYFLNQLFELLTEYGPVHEVWFDGAHPKTKGGQQYNYAAWKKLIHTLAPKAVIFGKEDVRWCGNEAGRTRAEEWNIIPYAMNPATATNFPDLEADSLGQRDKLYSAKFLHYQQAETNTSIREGWFYRDDTRQKVRSADDVFDIYERY</sequence>
<evidence type="ECO:0000313" key="9">
    <source>
        <dbReference type="Proteomes" id="UP001485459"/>
    </source>
</evidence>
<dbReference type="InterPro" id="IPR017853">
    <property type="entry name" value="GH"/>
</dbReference>
<evidence type="ECO:0000256" key="1">
    <source>
        <dbReference type="ARBA" id="ARBA00007951"/>
    </source>
</evidence>
<gene>
    <name evidence="8" type="ORF">WJU16_05640</name>
</gene>
<keyword evidence="3 6" id="KW-0732">Signal</keyword>
<feature type="domain" description="Glycoside hydrolase family 29 N-terminal" evidence="7">
    <location>
        <begin position="82"/>
        <end position="345"/>
    </location>
</feature>
<evidence type="ECO:0000256" key="5">
    <source>
        <dbReference type="ARBA" id="ARBA00023295"/>
    </source>
</evidence>
<feature type="signal peptide" evidence="6">
    <location>
        <begin position="1"/>
        <end position="18"/>
    </location>
</feature>
<dbReference type="RefSeq" id="WP_341837348.1">
    <property type="nucleotide sequence ID" value="NZ_CP149822.1"/>
</dbReference>
<evidence type="ECO:0000259" key="7">
    <source>
        <dbReference type="Pfam" id="PF01120"/>
    </source>
</evidence>
<dbReference type="Gene3D" id="3.20.20.80">
    <property type="entry name" value="Glycosidases"/>
    <property type="match status" value="1"/>
</dbReference>
<dbReference type="EC" id="3.2.1.51" evidence="2"/>
<protein>
    <recommendedName>
        <fullName evidence="2">alpha-L-fucosidase</fullName>
        <ecNumber evidence="2">3.2.1.51</ecNumber>
    </recommendedName>
</protein>
<dbReference type="SMART" id="SM00812">
    <property type="entry name" value="Alpha_L_fucos"/>
    <property type="match status" value="1"/>
</dbReference>
<dbReference type="PANTHER" id="PTHR10030:SF37">
    <property type="entry name" value="ALPHA-L-FUCOSIDASE-RELATED"/>
    <property type="match status" value="1"/>
</dbReference>
<keyword evidence="5" id="KW-0326">Glycosidase</keyword>
<dbReference type="SUPFAM" id="SSF51445">
    <property type="entry name" value="(Trans)glycosidases"/>
    <property type="match status" value="1"/>
</dbReference>
<evidence type="ECO:0000256" key="3">
    <source>
        <dbReference type="ARBA" id="ARBA00022729"/>
    </source>
</evidence>
<dbReference type="EMBL" id="CP149822">
    <property type="protein sequence ID" value="WZN42514.1"/>
    <property type="molecule type" value="Genomic_DNA"/>
</dbReference>
<reference evidence="9" key="1">
    <citation type="submission" date="2024-03" db="EMBL/GenBank/DDBJ databases">
        <title>Chitinophaga horti sp. nov., isolated from garden soil.</title>
        <authorList>
            <person name="Lee D.S."/>
            <person name="Han D.M."/>
            <person name="Baek J.H."/>
            <person name="Choi D.G."/>
            <person name="Jeon J.H."/>
            <person name="Jeon C.O."/>
        </authorList>
    </citation>
    <scope>NUCLEOTIDE SEQUENCE [LARGE SCALE GENOMIC DNA]</scope>
    <source>
        <strain evidence="9">GPA1</strain>
    </source>
</reference>
<keyword evidence="4" id="KW-0378">Hydrolase</keyword>
<proteinExistence type="inferred from homology"/>
<dbReference type="Proteomes" id="UP001485459">
    <property type="component" value="Chromosome"/>
</dbReference>
<accession>A0ABZ2YUL1</accession>
<evidence type="ECO:0000256" key="6">
    <source>
        <dbReference type="SAM" id="SignalP"/>
    </source>
</evidence>
<organism evidence="8 9">
    <name type="scientific">Chitinophaga pollutisoli</name>
    <dbReference type="NCBI Taxonomy" id="3133966"/>
    <lineage>
        <taxon>Bacteria</taxon>
        <taxon>Pseudomonadati</taxon>
        <taxon>Bacteroidota</taxon>
        <taxon>Chitinophagia</taxon>
        <taxon>Chitinophagales</taxon>
        <taxon>Chitinophagaceae</taxon>
        <taxon>Chitinophaga</taxon>
    </lineage>
</organism>
<evidence type="ECO:0000313" key="8">
    <source>
        <dbReference type="EMBL" id="WZN42514.1"/>
    </source>
</evidence>
<feature type="chain" id="PRO_5046685363" description="alpha-L-fucosidase" evidence="6">
    <location>
        <begin position="19"/>
        <end position="354"/>
    </location>
</feature>
<comment type="similarity">
    <text evidence="1">Belongs to the glycosyl hydrolase 29 family.</text>
</comment>
<evidence type="ECO:0000256" key="2">
    <source>
        <dbReference type="ARBA" id="ARBA00012662"/>
    </source>
</evidence>